<name>A0ABX2CST7_9CYAN</name>
<dbReference type="Proteomes" id="UP000702425">
    <property type="component" value="Unassembled WGS sequence"/>
</dbReference>
<evidence type="ECO:0000313" key="2">
    <source>
        <dbReference type="Proteomes" id="UP000702425"/>
    </source>
</evidence>
<protein>
    <recommendedName>
        <fullName evidence="3">Aspartyl protease</fullName>
    </recommendedName>
</protein>
<dbReference type="InterPro" id="IPR034122">
    <property type="entry name" value="Retropepsin-like_bacterial"/>
</dbReference>
<dbReference type="Gene3D" id="2.40.70.10">
    <property type="entry name" value="Acid Proteases"/>
    <property type="match status" value="1"/>
</dbReference>
<accession>A0ABX2CST7</accession>
<dbReference type="InterPro" id="IPR021109">
    <property type="entry name" value="Peptidase_aspartic_dom_sf"/>
</dbReference>
<organism evidence="1 2">
    <name type="scientific">Microcoleus asticus IPMA8</name>
    <dbReference type="NCBI Taxonomy" id="2563858"/>
    <lineage>
        <taxon>Bacteria</taxon>
        <taxon>Bacillati</taxon>
        <taxon>Cyanobacteriota</taxon>
        <taxon>Cyanophyceae</taxon>
        <taxon>Oscillatoriophycideae</taxon>
        <taxon>Oscillatoriales</taxon>
        <taxon>Microcoleaceae</taxon>
        <taxon>Microcoleus</taxon>
        <taxon>Microcoleus asticus</taxon>
    </lineage>
</organism>
<evidence type="ECO:0008006" key="3">
    <source>
        <dbReference type="Google" id="ProtNLM"/>
    </source>
</evidence>
<dbReference type="SUPFAM" id="SSF50630">
    <property type="entry name" value="Acid proteases"/>
    <property type="match status" value="1"/>
</dbReference>
<proteinExistence type="predicted"/>
<keyword evidence="2" id="KW-1185">Reference proteome</keyword>
<dbReference type="Pfam" id="PF13975">
    <property type="entry name" value="gag-asp_proteas"/>
    <property type="match status" value="1"/>
</dbReference>
<dbReference type="EMBL" id="SRRZ01000015">
    <property type="protein sequence ID" value="NQE33476.1"/>
    <property type="molecule type" value="Genomic_DNA"/>
</dbReference>
<reference evidence="1 2" key="1">
    <citation type="journal article" date="2020" name="Sci. Rep.">
        <title>A novel cyanobacterial geosmin producer, revising GeoA distribution and dispersion patterns in Bacteria.</title>
        <authorList>
            <person name="Churro C."/>
            <person name="Semedo-Aguiar A.P."/>
            <person name="Silva A.D."/>
            <person name="Pereira-Leal J.B."/>
            <person name="Leite R.B."/>
        </authorList>
    </citation>
    <scope>NUCLEOTIDE SEQUENCE [LARGE SCALE GENOMIC DNA]</scope>
    <source>
        <strain evidence="1 2">IPMA8</strain>
    </source>
</reference>
<comment type="caution">
    <text evidence="1">The sequence shown here is derived from an EMBL/GenBank/DDBJ whole genome shotgun (WGS) entry which is preliminary data.</text>
</comment>
<evidence type="ECO:0000313" key="1">
    <source>
        <dbReference type="EMBL" id="NQE33476.1"/>
    </source>
</evidence>
<gene>
    <name evidence="1" type="ORF">E5S67_01195</name>
</gene>
<sequence>MQEFGKARHLCRRQKQQVIKKLQQVQIVPLLTLGIFYSLHLPLDQQFIYQQLVRAGGKSKSIPKGSCRCYDRATPFNQTMASKSPLPLLSNLYKHLLNAQNLRQPLLVLTTVISLSSSILVGTVANSSRAVAQETEGCFMRSSSGRTLNLSQSVCGFLPEALNPATSPAAAKSGVFQAKIKRREANIPVIEVTFNGKQKFEMMVDSGASGTVITPAMAKALGLVLQGTVQAQTPNGVATFPLGRLTSIEAGGLAVQNVVVAISPSLDIGLLGHDFFGNKDITIKQDVIEFRPRS</sequence>
<dbReference type="CDD" id="cd05483">
    <property type="entry name" value="retropepsin_like_bacteria"/>
    <property type="match status" value="1"/>
</dbReference>